<dbReference type="AlphaFoldDB" id="A0A7W4URW2"/>
<evidence type="ECO:0000313" key="2">
    <source>
        <dbReference type="Proteomes" id="UP000545286"/>
    </source>
</evidence>
<evidence type="ECO:0008006" key="3">
    <source>
        <dbReference type="Google" id="ProtNLM"/>
    </source>
</evidence>
<accession>A0A7W4URW2</accession>
<keyword evidence="2" id="KW-1185">Reference proteome</keyword>
<comment type="caution">
    <text evidence="1">The sequence shown here is derived from an EMBL/GenBank/DDBJ whole genome shotgun (WGS) entry which is preliminary data.</text>
</comment>
<reference evidence="1 2" key="1">
    <citation type="submission" date="2020-08" db="EMBL/GenBank/DDBJ databases">
        <title>Sequencing the genomes of 1000 actinobacteria strains.</title>
        <authorList>
            <person name="Klenk H.-P."/>
        </authorList>
    </citation>
    <scope>NUCLEOTIDE SEQUENCE [LARGE SCALE GENOMIC DNA]</scope>
    <source>
        <strain evidence="1 2">DSM 20419</strain>
    </source>
</reference>
<sequence>MALKWEGDRAAQAMRSGSVSGLNKGAEYMLGQSNARVPVDTTDLRKSGTVHQATSQELESGVAYNTPYAVAQHERTDYSHPTDHNPGAQSKFLESVVVEQGDDILRVVAAEIRRAFA</sequence>
<proteinExistence type="predicted"/>
<gene>
    <name evidence="1" type="ORF">FHX72_003666</name>
</gene>
<name>A0A7W4URW2_9MICO</name>
<protein>
    <recommendedName>
        <fullName evidence="3">HK97 gp10 family phage protein</fullName>
    </recommendedName>
</protein>
<evidence type="ECO:0000313" key="1">
    <source>
        <dbReference type="EMBL" id="MBB2959497.1"/>
    </source>
</evidence>
<dbReference type="EMBL" id="JACHWJ010000011">
    <property type="protein sequence ID" value="MBB2959497.1"/>
    <property type="molecule type" value="Genomic_DNA"/>
</dbReference>
<dbReference type="RefSeq" id="WP_183626824.1">
    <property type="nucleotide sequence ID" value="NZ_JACHWJ010000011.1"/>
</dbReference>
<organism evidence="1 2">
    <name type="scientific">Pseudoclavibacter helvolus</name>
    <dbReference type="NCBI Taxonomy" id="255205"/>
    <lineage>
        <taxon>Bacteria</taxon>
        <taxon>Bacillati</taxon>
        <taxon>Actinomycetota</taxon>
        <taxon>Actinomycetes</taxon>
        <taxon>Micrococcales</taxon>
        <taxon>Microbacteriaceae</taxon>
        <taxon>Pseudoclavibacter</taxon>
    </lineage>
</organism>
<dbReference type="Proteomes" id="UP000545286">
    <property type="component" value="Unassembled WGS sequence"/>
</dbReference>